<organism evidence="2">
    <name type="scientific">Rhizopus microsporus var. microsporus</name>
    <dbReference type="NCBI Taxonomy" id="86635"/>
    <lineage>
        <taxon>Eukaryota</taxon>
        <taxon>Fungi</taxon>
        <taxon>Fungi incertae sedis</taxon>
        <taxon>Mucoromycota</taxon>
        <taxon>Mucoromycotina</taxon>
        <taxon>Mucoromycetes</taxon>
        <taxon>Mucorales</taxon>
        <taxon>Mucorineae</taxon>
        <taxon>Rhizopodaceae</taxon>
        <taxon>Rhizopus</taxon>
    </lineage>
</organism>
<feature type="non-terminal residue" evidence="2">
    <location>
        <position position="55"/>
    </location>
</feature>
<gene>
    <name evidence="2" type="ORF">BCV72DRAFT_226506</name>
</gene>
<accession>A0A1X0R6F6</accession>
<name>A0A1X0R6F6_RHIZD</name>
<proteinExistence type="predicted"/>
<dbReference type="VEuPathDB" id="FungiDB:BCV72DRAFT_226506"/>
<sequence>MLLSVTRALPAPTPSTCCTSAPIKASKKYQDKVDKAETLKKEKEKNKMTTNGQKQ</sequence>
<protein>
    <submittedName>
        <fullName evidence="2">Uncharacterized protein</fullName>
    </submittedName>
</protein>
<dbReference type="EMBL" id="KV921902">
    <property type="protein sequence ID" value="ORE07551.1"/>
    <property type="molecule type" value="Genomic_DNA"/>
</dbReference>
<dbReference type="Proteomes" id="UP000242414">
    <property type="component" value="Unassembled WGS sequence"/>
</dbReference>
<dbReference type="AlphaFoldDB" id="A0A1X0R6F6"/>
<evidence type="ECO:0000256" key="1">
    <source>
        <dbReference type="SAM" id="MobiDB-lite"/>
    </source>
</evidence>
<feature type="region of interest" description="Disordered" evidence="1">
    <location>
        <begin position="1"/>
        <end position="20"/>
    </location>
</feature>
<reference evidence="2" key="1">
    <citation type="journal article" date="2016" name="Proc. Natl. Acad. Sci. U.S.A.">
        <title>Lipid metabolic changes in an early divergent fungus govern the establishment of a mutualistic symbiosis with endobacteria.</title>
        <authorList>
            <person name="Lastovetsky O.A."/>
            <person name="Gaspar M.L."/>
            <person name="Mondo S.J."/>
            <person name="LaButti K.M."/>
            <person name="Sandor L."/>
            <person name="Grigoriev I.V."/>
            <person name="Henry S.A."/>
            <person name="Pawlowska T.E."/>
        </authorList>
    </citation>
    <scope>NUCLEOTIDE SEQUENCE [LARGE SCALE GENOMIC DNA]</scope>
    <source>
        <strain evidence="2">ATCC 52814</strain>
    </source>
</reference>
<evidence type="ECO:0000313" key="2">
    <source>
        <dbReference type="EMBL" id="ORE07551.1"/>
    </source>
</evidence>